<protein>
    <recommendedName>
        <fullName evidence="3">Leucine Rich repeats (2 copies)</fullName>
    </recommendedName>
</protein>
<keyword evidence="2" id="KW-1185">Reference proteome</keyword>
<dbReference type="Gene3D" id="3.80.10.10">
    <property type="entry name" value="Ribonuclease Inhibitor"/>
    <property type="match status" value="1"/>
</dbReference>
<evidence type="ECO:0008006" key="3">
    <source>
        <dbReference type="Google" id="ProtNLM"/>
    </source>
</evidence>
<evidence type="ECO:0000313" key="2">
    <source>
        <dbReference type="Proteomes" id="UP000199518"/>
    </source>
</evidence>
<sequence>MHVAVALSSRLFSPSFKGLDASLQLFGHARDIAWIFDYRDELRTLPGISLSLKTYSHAEKLLSTLEGSNNIHSVQLQKTQITDEMVRSLATQKNLNLLILTDCEQFEGNLRLLEPLKQLNRLVLHRTPINQGDLAALQNFPALTELGIESKVITPQNVEALSACARLQKLYILDSNDQTVATMALKSWPGMALHLSCQHVTPQCIPDLARMSLAKEIRLDYSPIFPADLERAEIPLENVVLRNSFKLPN</sequence>
<dbReference type="EMBL" id="FOQD01000023">
    <property type="protein sequence ID" value="SFJ54537.1"/>
    <property type="molecule type" value="Genomic_DNA"/>
</dbReference>
<accession>A0A1I3SAG5</accession>
<gene>
    <name evidence="1" type="ORF">SAMN05421753_12343</name>
</gene>
<dbReference type="Proteomes" id="UP000199518">
    <property type="component" value="Unassembled WGS sequence"/>
</dbReference>
<proteinExistence type="predicted"/>
<organism evidence="1 2">
    <name type="scientific">Planctomicrobium piriforme</name>
    <dbReference type="NCBI Taxonomy" id="1576369"/>
    <lineage>
        <taxon>Bacteria</taxon>
        <taxon>Pseudomonadati</taxon>
        <taxon>Planctomycetota</taxon>
        <taxon>Planctomycetia</taxon>
        <taxon>Planctomycetales</taxon>
        <taxon>Planctomycetaceae</taxon>
        <taxon>Planctomicrobium</taxon>
    </lineage>
</organism>
<dbReference type="RefSeq" id="WP_092056517.1">
    <property type="nucleotide sequence ID" value="NZ_FOQD01000023.1"/>
</dbReference>
<dbReference type="AlphaFoldDB" id="A0A1I3SAG5"/>
<name>A0A1I3SAG5_9PLAN</name>
<dbReference type="InterPro" id="IPR032675">
    <property type="entry name" value="LRR_dom_sf"/>
</dbReference>
<dbReference type="SUPFAM" id="SSF52047">
    <property type="entry name" value="RNI-like"/>
    <property type="match status" value="1"/>
</dbReference>
<evidence type="ECO:0000313" key="1">
    <source>
        <dbReference type="EMBL" id="SFJ54537.1"/>
    </source>
</evidence>
<reference evidence="2" key="1">
    <citation type="submission" date="2016-10" db="EMBL/GenBank/DDBJ databases">
        <authorList>
            <person name="Varghese N."/>
            <person name="Submissions S."/>
        </authorList>
    </citation>
    <scope>NUCLEOTIDE SEQUENCE [LARGE SCALE GENOMIC DNA]</scope>
    <source>
        <strain evidence="2">DSM 26348</strain>
    </source>
</reference>